<evidence type="ECO:0000256" key="3">
    <source>
        <dbReference type="ARBA" id="ARBA00004496"/>
    </source>
</evidence>
<dbReference type="NCBIfam" id="TIGR01205">
    <property type="entry name" value="D_ala_D_alaTIGR"/>
    <property type="match status" value="1"/>
</dbReference>
<dbReference type="Gene3D" id="3.30.1490.20">
    <property type="entry name" value="ATP-grasp fold, A domain"/>
    <property type="match status" value="1"/>
</dbReference>
<comment type="function">
    <text evidence="2 22">Cell wall formation.</text>
</comment>
<keyword evidence="15 25" id="KW-0464">Manganese</keyword>
<dbReference type="Gene3D" id="3.40.50.20">
    <property type="match status" value="1"/>
</dbReference>
<dbReference type="GO" id="GO:0009252">
    <property type="term" value="P:peptidoglycan biosynthetic process"/>
    <property type="evidence" value="ECO:0007669"/>
    <property type="project" value="UniProtKB-UniRule"/>
</dbReference>
<keyword evidence="14 22" id="KW-0573">Peptidoglycan synthesis</keyword>
<dbReference type="SUPFAM" id="SSF56059">
    <property type="entry name" value="Glutathione synthetase ATP-binding domain-like"/>
    <property type="match status" value="1"/>
</dbReference>
<dbReference type="InterPro" id="IPR011095">
    <property type="entry name" value="Dala_Dala_lig_C"/>
</dbReference>
<evidence type="ECO:0000256" key="1">
    <source>
        <dbReference type="ARBA" id="ARBA00001936"/>
    </source>
</evidence>
<feature type="binding site" evidence="24">
    <location>
        <position position="145"/>
    </location>
    <ligand>
        <name>ATP</name>
        <dbReference type="ChEBI" id="CHEBI:30616"/>
    </ligand>
</feature>
<dbReference type="InterPro" id="IPR000291">
    <property type="entry name" value="D-Ala_lig_Van_CS"/>
</dbReference>
<keyword evidence="13 22" id="KW-0133">Cell shape</keyword>
<dbReference type="PROSITE" id="PS00843">
    <property type="entry name" value="DALA_DALA_LIGASE_1"/>
    <property type="match status" value="1"/>
</dbReference>
<comment type="pathway">
    <text evidence="18">Glycan biosynthesis.</text>
</comment>
<dbReference type="GO" id="GO:0005524">
    <property type="term" value="F:ATP binding"/>
    <property type="evidence" value="ECO:0007669"/>
    <property type="project" value="UniProtKB-UniRule"/>
</dbReference>
<dbReference type="HAMAP" id="MF_00047">
    <property type="entry name" value="Dala_Dala_lig"/>
    <property type="match status" value="1"/>
</dbReference>
<feature type="binding site" evidence="25">
    <location>
        <position position="333"/>
    </location>
    <ligand>
        <name>Mg(2+)</name>
        <dbReference type="ChEBI" id="CHEBI:18420"/>
        <label>2</label>
    </ligand>
</feature>
<dbReference type="eggNOG" id="COG1181">
    <property type="taxonomic scope" value="Bacteria"/>
</dbReference>
<name>I7K836_9CLOT</name>
<dbReference type="RefSeq" id="WP_008908973.1">
    <property type="nucleotide sequence ID" value="NZ_CAKP01000082.1"/>
</dbReference>
<dbReference type="PROSITE" id="PS50975">
    <property type="entry name" value="ATP_GRASP"/>
    <property type="match status" value="1"/>
</dbReference>
<evidence type="ECO:0000256" key="9">
    <source>
        <dbReference type="ARBA" id="ARBA00022723"/>
    </source>
</evidence>
<dbReference type="Pfam" id="PF07478">
    <property type="entry name" value="Dala_Dala_lig_C"/>
    <property type="match status" value="1"/>
</dbReference>
<feature type="active site" evidence="23">
    <location>
        <position position="340"/>
    </location>
</feature>
<dbReference type="Proteomes" id="UP000007652">
    <property type="component" value="Unassembled WGS sequence"/>
</dbReference>
<dbReference type="GO" id="GO:0071555">
    <property type="term" value="P:cell wall organization"/>
    <property type="evidence" value="ECO:0007669"/>
    <property type="project" value="UniProtKB-KW"/>
</dbReference>
<keyword evidence="11 26" id="KW-0067">ATP-binding</keyword>
<dbReference type="GO" id="GO:0046872">
    <property type="term" value="F:metal ion binding"/>
    <property type="evidence" value="ECO:0007669"/>
    <property type="project" value="UniProtKB-KW"/>
</dbReference>
<evidence type="ECO:0000256" key="11">
    <source>
        <dbReference type="ARBA" id="ARBA00022840"/>
    </source>
</evidence>
<dbReference type="AlphaFoldDB" id="I7K836"/>
<feature type="binding site" evidence="25">
    <location>
        <position position="331"/>
    </location>
    <ligand>
        <name>Mg(2+)</name>
        <dbReference type="ChEBI" id="CHEBI:18420"/>
        <label>1</label>
    </ligand>
</feature>
<comment type="catalytic activity">
    <reaction evidence="17 22">
        <text>2 D-alanine + ATP = D-alanyl-D-alanine + ADP + phosphate + H(+)</text>
        <dbReference type="Rhea" id="RHEA:11224"/>
        <dbReference type="ChEBI" id="CHEBI:15378"/>
        <dbReference type="ChEBI" id="CHEBI:30616"/>
        <dbReference type="ChEBI" id="CHEBI:43474"/>
        <dbReference type="ChEBI" id="CHEBI:57416"/>
        <dbReference type="ChEBI" id="CHEBI:57822"/>
        <dbReference type="ChEBI" id="CHEBI:456216"/>
        <dbReference type="EC" id="6.3.2.4"/>
    </reaction>
</comment>
<comment type="cofactor">
    <cofactor evidence="1">
        <name>Mn(2+)</name>
        <dbReference type="ChEBI" id="CHEBI:29035"/>
    </cofactor>
</comment>
<comment type="cofactor">
    <cofactor evidence="25">
        <name>Mg(2+)</name>
        <dbReference type="ChEBI" id="CHEBI:18420"/>
    </cofactor>
    <cofactor evidence="25">
        <name>Mn(2+)</name>
        <dbReference type="ChEBI" id="CHEBI:29035"/>
    </cofactor>
    <text evidence="25">Binds 2 magnesium or manganese ions per subunit.</text>
</comment>
<feature type="binding site" evidence="25">
    <location>
        <position position="331"/>
    </location>
    <ligand>
        <name>Mg(2+)</name>
        <dbReference type="ChEBI" id="CHEBI:18420"/>
        <label>2</label>
    </ligand>
</feature>
<evidence type="ECO:0000256" key="20">
    <source>
        <dbReference type="ARBA" id="ARBA00076288"/>
    </source>
</evidence>
<dbReference type="Gene3D" id="3.30.470.20">
    <property type="entry name" value="ATP-grasp fold, B domain"/>
    <property type="match status" value="1"/>
</dbReference>
<keyword evidence="9 25" id="KW-0479">Metal-binding</keyword>
<evidence type="ECO:0000256" key="5">
    <source>
        <dbReference type="ARBA" id="ARBA00010871"/>
    </source>
</evidence>
<evidence type="ECO:0000256" key="10">
    <source>
        <dbReference type="ARBA" id="ARBA00022741"/>
    </source>
</evidence>
<keyword evidence="16 22" id="KW-0961">Cell wall biogenesis/degradation</keyword>
<keyword evidence="7 22" id="KW-0963">Cytoplasm</keyword>
<dbReference type="NCBIfam" id="NF002528">
    <property type="entry name" value="PRK01966.1-4"/>
    <property type="match status" value="1"/>
</dbReference>
<dbReference type="EC" id="6.3.2.4" evidence="6 22"/>
<evidence type="ECO:0000256" key="18">
    <source>
        <dbReference type="ARBA" id="ARBA00060592"/>
    </source>
</evidence>
<dbReference type="InterPro" id="IPR011127">
    <property type="entry name" value="Dala_Dala_lig_N"/>
</dbReference>
<keyword evidence="10 24" id="KW-0547">Nucleotide-binding</keyword>
<feature type="binding site" evidence="25">
    <location>
        <position position="317"/>
    </location>
    <ligand>
        <name>Mg(2+)</name>
        <dbReference type="ChEBI" id="CHEBI:18420"/>
        <label>1</label>
    </ligand>
</feature>
<feature type="binding site" evidence="24">
    <location>
        <begin position="330"/>
        <end position="331"/>
    </location>
    <ligand>
        <name>ATP</name>
        <dbReference type="ChEBI" id="CHEBI:30616"/>
    </ligand>
</feature>
<dbReference type="InterPro" id="IPR011761">
    <property type="entry name" value="ATP-grasp"/>
</dbReference>
<sequence length="393" mass="44659">MVKKNVLIMFGGRSVEHEVSVITGLQVAENIDKEKYNVVPLFITKQGEWYTGDELLDIKNYKNLDVLLSKAKKVYLEPIPNNPYLKFYPEKGLFKKTPEPIKIDVVFPALHGSHGEDGTMQGLLELCNIPYVGSGVLGSAVGMDKIIMKDIFKANDIPIVNYTWFLRRDYVNDSERVLNYLEDKLKYPLFVKPANLGSSIGISKAKNRDELINAIEIAINYDRKIIVEEAVENPMEINCSVIGFDNEYNASVLEEPVSWQEFLSFEDKYLRGNKNSGMKSAARRIPAPIPEDKTKEIQDLAIKVFKILDCSGISRIDFLVEKDTMKVYVNEINTMPGSISFYLWEPTGLKFKDLINKLIEYAILRNQEYNKNIYVFDTPLLKKASSGVKGGKI</sequence>
<evidence type="ECO:0000256" key="14">
    <source>
        <dbReference type="ARBA" id="ARBA00022984"/>
    </source>
</evidence>
<evidence type="ECO:0000259" key="27">
    <source>
        <dbReference type="PROSITE" id="PS50975"/>
    </source>
</evidence>
<evidence type="ECO:0000313" key="28">
    <source>
        <dbReference type="EMBL" id="CCJ33709.1"/>
    </source>
</evidence>
<dbReference type="PANTHER" id="PTHR23132">
    <property type="entry name" value="D-ALANINE--D-ALANINE LIGASE"/>
    <property type="match status" value="1"/>
</dbReference>
<dbReference type="Pfam" id="PF01820">
    <property type="entry name" value="Dala_Dala_lig_N"/>
    <property type="match status" value="1"/>
</dbReference>
<dbReference type="PROSITE" id="PS00844">
    <property type="entry name" value="DALA_DALA_LIGASE_2"/>
    <property type="match status" value="1"/>
</dbReference>
<evidence type="ECO:0000256" key="24">
    <source>
        <dbReference type="PIRSR" id="PIRSR039102-2"/>
    </source>
</evidence>
<dbReference type="PANTHER" id="PTHR23132:SF25">
    <property type="entry name" value="D-ALANINE--D-ALANINE LIGASE A"/>
    <property type="match status" value="1"/>
</dbReference>
<dbReference type="InterPro" id="IPR016185">
    <property type="entry name" value="PreATP-grasp_dom_sf"/>
</dbReference>
<comment type="subcellular location">
    <subcellularLocation>
        <location evidence="3 22">Cytoplasm</location>
    </subcellularLocation>
</comment>
<dbReference type="SUPFAM" id="SSF52440">
    <property type="entry name" value="PreATP-grasp domain"/>
    <property type="match status" value="1"/>
</dbReference>
<dbReference type="OrthoDB" id="9813261at2"/>
<comment type="caution">
    <text evidence="28">The sequence shown here is derived from an EMBL/GenBank/DDBJ whole genome shotgun (WGS) entry which is preliminary data.</text>
</comment>
<evidence type="ECO:0000256" key="12">
    <source>
        <dbReference type="ARBA" id="ARBA00022842"/>
    </source>
</evidence>
<evidence type="ECO:0000256" key="23">
    <source>
        <dbReference type="PIRSR" id="PIRSR039102-1"/>
    </source>
</evidence>
<evidence type="ECO:0000256" key="8">
    <source>
        <dbReference type="ARBA" id="ARBA00022598"/>
    </source>
</evidence>
<feature type="binding site" evidence="24">
    <location>
        <begin position="190"/>
        <end position="192"/>
    </location>
    <ligand>
        <name>ATP</name>
        <dbReference type="ChEBI" id="CHEBI:30616"/>
    </ligand>
</feature>
<organism evidence="28 29">
    <name type="scientific">Caloramator australicus RC3</name>
    <dbReference type="NCBI Taxonomy" id="857293"/>
    <lineage>
        <taxon>Bacteria</taxon>
        <taxon>Bacillati</taxon>
        <taxon>Bacillota</taxon>
        <taxon>Clostridia</taxon>
        <taxon>Eubacteriales</taxon>
        <taxon>Clostridiaceae</taxon>
        <taxon>Caloramator</taxon>
    </lineage>
</organism>
<evidence type="ECO:0000256" key="6">
    <source>
        <dbReference type="ARBA" id="ARBA00012216"/>
    </source>
</evidence>
<evidence type="ECO:0000256" key="25">
    <source>
        <dbReference type="PIRSR" id="PIRSR039102-3"/>
    </source>
</evidence>
<dbReference type="GO" id="GO:0008360">
    <property type="term" value="P:regulation of cell shape"/>
    <property type="evidence" value="ECO:0007669"/>
    <property type="project" value="UniProtKB-KW"/>
</dbReference>
<comment type="similarity">
    <text evidence="5 22">Belongs to the D-alanine--D-alanine ligase family.</text>
</comment>
<evidence type="ECO:0000256" key="4">
    <source>
        <dbReference type="ARBA" id="ARBA00004752"/>
    </source>
</evidence>
<evidence type="ECO:0000256" key="13">
    <source>
        <dbReference type="ARBA" id="ARBA00022960"/>
    </source>
</evidence>
<keyword evidence="29" id="KW-1185">Reference proteome</keyword>
<evidence type="ECO:0000256" key="7">
    <source>
        <dbReference type="ARBA" id="ARBA00022490"/>
    </source>
</evidence>
<evidence type="ECO:0000313" key="29">
    <source>
        <dbReference type="Proteomes" id="UP000007652"/>
    </source>
</evidence>
<evidence type="ECO:0000256" key="2">
    <source>
        <dbReference type="ARBA" id="ARBA00003921"/>
    </source>
</evidence>
<dbReference type="STRING" id="857293.CAAU_1625"/>
<dbReference type="EMBL" id="CAKP01000082">
    <property type="protein sequence ID" value="CCJ33709.1"/>
    <property type="molecule type" value="Genomic_DNA"/>
</dbReference>
<evidence type="ECO:0000256" key="26">
    <source>
        <dbReference type="PROSITE-ProRule" id="PRU00409"/>
    </source>
</evidence>
<proteinExistence type="inferred from homology"/>
<dbReference type="InterPro" id="IPR005905">
    <property type="entry name" value="D_ala_D_ala"/>
</dbReference>
<evidence type="ECO:0000256" key="22">
    <source>
        <dbReference type="HAMAP-Rule" id="MF_00047"/>
    </source>
</evidence>
<feature type="active site" evidence="23">
    <location>
        <position position="198"/>
    </location>
</feature>
<protein>
    <recommendedName>
        <fullName evidence="19 22">D-alanine--D-alanine ligase</fullName>
        <ecNumber evidence="6 22">6.3.2.4</ecNumber>
    </recommendedName>
    <alternativeName>
        <fullName evidence="21 22">D-Ala-D-Ala ligase</fullName>
    </alternativeName>
    <alternativeName>
        <fullName evidence="20 22">D-alanylalanine synthetase</fullName>
    </alternativeName>
</protein>
<dbReference type="GO" id="GO:0008716">
    <property type="term" value="F:D-alanine-D-alanine ligase activity"/>
    <property type="evidence" value="ECO:0007669"/>
    <property type="project" value="UniProtKB-UniRule"/>
</dbReference>
<dbReference type="PIRSF" id="PIRSF039102">
    <property type="entry name" value="Ddl/VanB"/>
    <property type="match status" value="1"/>
</dbReference>
<evidence type="ECO:0000256" key="16">
    <source>
        <dbReference type="ARBA" id="ARBA00023316"/>
    </source>
</evidence>
<dbReference type="GO" id="GO:0005829">
    <property type="term" value="C:cytosol"/>
    <property type="evidence" value="ECO:0007669"/>
    <property type="project" value="TreeGrafter"/>
</dbReference>
<evidence type="ECO:0000256" key="17">
    <source>
        <dbReference type="ARBA" id="ARBA00047614"/>
    </source>
</evidence>
<evidence type="ECO:0000256" key="19">
    <source>
        <dbReference type="ARBA" id="ARBA00068427"/>
    </source>
</evidence>
<comment type="pathway">
    <text evidence="4 22">Cell wall biogenesis; peptidoglycan biosynthesis.</text>
</comment>
<feature type="domain" description="ATP-grasp" evidence="27">
    <location>
        <begin position="149"/>
        <end position="360"/>
    </location>
</feature>
<keyword evidence="12 25" id="KW-0460">Magnesium</keyword>
<evidence type="ECO:0000256" key="15">
    <source>
        <dbReference type="ARBA" id="ARBA00023211"/>
    </source>
</evidence>
<accession>I7K836</accession>
<feature type="binding site" evidence="24">
    <location>
        <begin position="198"/>
        <end position="199"/>
    </location>
    <ligand>
        <name>ATP</name>
        <dbReference type="ChEBI" id="CHEBI:30616"/>
    </ligand>
</feature>
<dbReference type="FunFam" id="3.30.1490.20:FF:000007">
    <property type="entry name" value="D-alanine--D-alanine ligase"/>
    <property type="match status" value="1"/>
</dbReference>
<dbReference type="InterPro" id="IPR013815">
    <property type="entry name" value="ATP_grasp_subdomain_1"/>
</dbReference>
<evidence type="ECO:0000256" key="21">
    <source>
        <dbReference type="ARBA" id="ARBA00077154"/>
    </source>
</evidence>
<feature type="binding site" evidence="24">
    <location>
        <begin position="228"/>
        <end position="236"/>
    </location>
    <ligand>
        <name>ATP</name>
        <dbReference type="ChEBI" id="CHEBI:30616"/>
    </ligand>
</feature>
<gene>
    <name evidence="22" type="primary">ddl</name>
    <name evidence="28" type="ORF">CAAU_1625</name>
</gene>
<feature type="active site" evidence="23">
    <location>
        <position position="16"/>
    </location>
</feature>
<dbReference type="UniPathway" id="UPA00219"/>
<reference evidence="28 29" key="1">
    <citation type="journal article" date="2011" name="J. Bacteriol.">
        <title>Draft genome sequence of Caloramator australicus strain RC3T, a thermoanaerobe from the Great Artesian Basin of Australia.</title>
        <authorList>
            <person name="Ogg C.D."/>
            <person name="Patel B.K.C."/>
        </authorList>
    </citation>
    <scope>NUCLEOTIDE SEQUENCE [LARGE SCALE GENOMIC DNA]</scope>
    <source>
        <strain evidence="28 29">RC3</strain>
    </source>
</reference>
<keyword evidence="8 22" id="KW-0436">Ligase</keyword>